<dbReference type="InterPro" id="IPR017972">
    <property type="entry name" value="Cyt_P450_CS"/>
</dbReference>
<protein>
    <submittedName>
        <fullName evidence="15">Cytochrome P450</fullName>
    </submittedName>
</protein>
<dbReference type="InterPro" id="IPR001128">
    <property type="entry name" value="Cyt_P450"/>
</dbReference>
<organism evidence="15 16">
    <name type="scientific">Obba rivulosa</name>
    <dbReference type="NCBI Taxonomy" id="1052685"/>
    <lineage>
        <taxon>Eukaryota</taxon>
        <taxon>Fungi</taxon>
        <taxon>Dikarya</taxon>
        <taxon>Basidiomycota</taxon>
        <taxon>Agaricomycotina</taxon>
        <taxon>Agaricomycetes</taxon>
        <taxon>Polyporales</taxon>
        <taxon>Gelatoporiaceae</taxon>
        <taxon>Obba</taxon>
    </lineage>
</organism>
<dbReference type="CDD" id="cd11065">
    <property type="entry name" value="CYP64-like"/>
    <property type="match status" value="1"/>
</dbReference>
<proteinExistence type="inferred from homology"/>
<dbReference type="InterPro" id="IPR050364">
    <property type="entry name" value="Cytochrome_P450_fung"/>
</dbReference>
<reference evidence="15 16" key="1">
    <citation type="submission" date="2016-07" db="EMBL/GenBank/DDBJ databases">
        <title>Draft genome of the white-rot fungus Obba rivulosa 3A-2.</title>
        <authorList>
            <consortium name="DOE Joint Genome Institute"/>
            <person name="Miettinen O."/>
            <person name="Riley R."/>
            <person name="Acob R."/>
            <person name="Barry K."/>
            <person name="Cullen D."/>
            <person name="De Vries R."/>
            <person name="Hainaut M."/>
            <person name="Hatakka A."/>
            <person name="Henrissat B."/>
            <person name="Hilden K."/>
            <person name="Kuo R."/>
            <person name="Labutti K."/>
            <person name="Lipzen A."/>
            <person name="Makela M.R."/>
            <person name="Sandor L."/>
            <person name="Spatafora J.W."/>
            <person name="Grigoriev I.V."/>
            <person name="Hibbett D.S."/>
        </authorList>
    </citation>
    <scope>NUCLEOTIDE SEQUENCE [LARGE SCALE GENOMIC DNA]</scope>
    <source>
        <strain evidence="15 16">3A-2</strain>
    </source>
</reference>
<dbReference type="Gene3D" id="1.10.630.10">
    <property type="entry name" value="Cytochrome P450"/>
    <property type="match status" value="1"/>
</dbReference>
<keyword evidence="11 14" id="KW-0503">Monooxygenase</keyword>
<evidence type="ECO:0000256" key="13">
    <source>
        <dbReference type="PIRSR" id="PIRSR602401-1"/>
    </source>
</evidence>
<dbReference type="GO" id="GO:0016705">
    <property type="term" value="F:oxidoreductase activity, acting on paired donors, with incorporation or reduction of molecular oxygen"/>
    <property type="evidence" value="ECO:0007669"/>
    <property type="project" value="InterPro"/>
</dbReference>
<dbReference type="EMBL" id="KV722463">
    <property type="protein sequence ID" value="OCH88066.1"/>
    <property type="molecule type" value="Genomic_DNA"/>
</dbReference>
<evidence type="ECO:0000313" key="15">
    <source>
        <dbReference type="EMBL" id="OCH88066.1"/>
    </source>
</evidence>
<dbReference type="SUPFAM" id="SSF48264">
    <property type="entry name" value="Cytochrome P450"/>
    <property type="match status" value="1"/>
</dbReference>
<keyword evidence="16" id="KW-1185">Reference proteome</keyword>
<keyword evidence="12" id="KW-0472">Membrane</keyword>
<evidence type="ECO:0000256" key="7">
    <source>
        <dbReference type="ARBA" id="ARBA00022723"/>
    </source>
</evidence>
<dbReference type="Pfam" id="PF00067">
    <property type="entry name" value="p450"/>
    <property type="match status" value="1"/>
</dbReference>
<comment type="subcellular location">
    <subcellularLocation>
        <location evidence="2">Membrane</location>
        <topology evidence="2">Single-pass membrane protein</topology>
    </subcellularLocation>
</comment>
<evidence type="ECO:0000256" key="10">
    <source>
        <dbReference type="ARBA" id="ARBA00023004"/>
    </source>
</evidence>
<evidence type="ECO:0000256" key="4">
    <source>
        <dbReference type="ARBA" id="ARBA00010617"/>
    </source>
</evidence>
<dbReference type="PANTHER" id="PTHR46300:SF7">
    <property type="entry name" value="P450, PUTATIVE (EUROFUNG)-RELATED"/>
    <property type="match status" value="1"/>
</dbReference>
<gene>
    <name evidence="15" type="ORF">OBBRIDRAFT_836874</name>
</gene>
<feature type="binding site" description="axial binding residue" evidence="13">
    <location>
        <position position="445"/>
    </location>
    <ligand>
        <name>heme</name>
        <dbReference type="ChEBI" id="CHEBI:30413"/>
    </ligand>
    <ligandPart>
        <name>Fe</name>
        <dbReference type="ChEBI" id="CHEBI:18248"/>
    </ligandPart>
</feature>
<evidence type="ECO:0000256" key="14">
    <source>
        <dbReference type="RuleBase" id="RU000461"/>
    </source>
</evidence>
<evidence type="ECO:0000256" key="8">
    <source>
        <dbReference type="ARBA" id="ARBA00022989"/>
    </source>
</evidence>
<dbReference type="InterPro" id="IPR002401">
    <property type="entry name" value="Cyt_P450_E_grp-I"/>
</dbReference>
<comment type="cofactor">
    <cofactor evidence="1 13">
        <name>heme</name>
        <dbReference type="ChEBI" id="CHEBI:30413"/>
    </cofactor>
</comment>
<sequence>MASDFSSSLLALCIGVIFSGVLGYSWKKAFSRSLPYPPGPKGWPLIGNVLDVPKSYPWIAYRDWSRKYGPIVHLRVFGQSIVVLNTAKAVSDLLEARSANYSDRVRPVMVSLMGLDWNVAFMPYGSTWRQHRRAVHQYFDSDRIRGYESVQLKTARQLLGHLHREPANFLSLLNFMIGAGIIEITYGHIVHDSNNPYLALSRNGSVAASEGLIPGAFLVEFFPFLRHIPAWFPGAVFKRKAAEWKKTFRAMVEVPFNDARAAIESGEAVPSVVAQILDNLGDLKGDRETREMEVAQNSLAAVYAAGADTTYSTMQAFFLAMVLRPEVQNKAQLELDAVIGPGRLPDFSDRPSLPYITAIVKECIRWMPVIPLGVPHATMADDEYDGYLIPKGSVVIGNQWALLHDPEDYPEPETFTPERFIKKGKLDPNVKDPGAAAFGFGRRSCAGREFAESTLFINIASILHAFHITPALDVFGRSIVPEPRATSGFLSHPIPFECSVKPRSSSAEFLITEWQ</sequence>
<dbReference type="Proteomes" id="UP000250043">
    <property type="component" value="Unassembled WGS sequence"/>
</dbReference>
<dbReference type="OrthoDB" id="2789670at2759"/>
<dbReference type="PANTHER" id="PTHR46300">
    <property type="entry name" value="P450, PUTATIVE (EUROFUNG)-RELATED-RELATED"/>
    <property type="match status" value="1"/>
</dbReference>
<dbReference type="GO" id="GO:0004497">
    <property type="term" value="F:monooxygenase activity"/>
    <property type="evidence" value="ECO:0007669"/>
    <property type="project" value="UniProtKB-KW"/>
</dbReference>
<evidence type="ECO:0000313" key="16">
    <source>
        <dbReference type="Proteomes" id="UP000250043"/>
    </source>
</evidence>
<keyword evidence="5 13" id="KW-0349">Heme</keyword>
<keyword evidence="7 13" id="KW-0479">Metal-binding</keyword>
<keyword evidence="8" id="KW-1133">Transmembrane helix</keyword>
<keyword evidence="9 14" id="KW-0560">Oxidoreductase</keyword>
<evidence type="ECO:0000256" key="12">
    <source>
        <dbReference type="ARBA" id="ARBA00023136"/>
    </source>
</evidence>
<evidence type="ECO:0000256" key="1">
    <source>
        <dbReference type="ARBA" id="ARBA00001971"/>
    </source>
</evidence>
<evidence type="ECO:0000256" key="11">
    <source>
        <dbReference type="ARBA" id="ARBA00023033"/>
    </source>
</evidence>
<dbReference type="PRINTS" id="PR00463">
    <property type="entry name" value="EP450I"/>
</dbReference>
<dbReference type="AlphaFoldDB" id="A0A8E2ANQ2"/>
<evidence type="ECO:0000256" key="3">
    <source>
        <dbReference type="ARBA" id="ARBA00005179"/>
    </source>
</evidence>
<dbReference type="PROSITE" id="PS00086">
    <property type="entry name" value="CYTOCHROME_P450"/>
    <property type="match status" value="1"/>
</dbReference>
<accession>A0A8E2ANQ2</accession>
<dbReference type="PRINTS" id="PR00385">
    <property type="entry name" value="P450"/>
</dbReference>
<dbReference type="GO" id="GO:0005506">
    <property type="term" value="F:iron ion binding"/>
    <property type="evidence" value="ECO:0007669"/>
    <property type="project" value="InterPro"/>
</dbReference>
<name>A0A8E2ANQ2_9APHY</name>
<evidence type="ECO:0000256" key="2">
    <source>
        <dbReference type="ARBA" id="ARBA00004167"/>
    </source>
</evidence>
<comment type="similarity">
    <text evidence="4 14">Belongs to the cytochrome P450 family.</text>
</comment>
<keyword evidence="10 13" id="KW-0408">Iron</keyword>
<dbReference type="InterPro" id="IPR036396">
    <property type="entry name" value="Cyt_P450_sf"/>
</dbReference>
<evidence type="ECO:0000256" key="9">
    <source>
        <dbReference type="ARBA" id="ARBA00023002"/>
    </source>
</evidence>
<evidence type="ECO:0000256" key="5">
    <source>
        <dbReference type="ARBA" id="ARBA00022617"/>
    </source>
</evidence>
<comment type="pathway">
    <text evidence="3">Secondary metabolite biosynthesis.</text>
</comment>
<evidence type="ECO:0000256" key="6">
    <source>
        <dbReference type="ARBA" id="ARBA00022692"/>
    </source>
</evidence>
<dbReference type="GO" id="GO:0016020">
    <property type="term" value="C:membrane"/>
    <property type="evidence" value="ECO:0007669"/>
    <property type="project" value="UniProtKB-SubCell"/>
</dbReference>
<keyword evidence="6" id="KW-0812">Transmembrane</keyword>
<dbReference type="GO" id="GO:0020037">
    <property type="term" value="F:heme binding"/>
    <property type="evidence" value="ECO:0007669"/>
    <property type="project" value="InterPro"/>
</dbReference>